<dbReference type="KEGG" id="cput:CONPUDRAFT_68552"/>
<dbReference type="SMART" id="SM00075">
    <property type="entry name" value="HYDRO"/>
    <property type="match status" value="1"/>
</dbReference>
<comment type="caution">
    <text evidence="7">The sequence shown here is derived from an EMBL/GenBank/DDBJ whole genome shotgun (WGS) entry which is preliminary data.</text>
</comment>
<evidence type="ECO:0000256" key="2">
    <source>
        <dbReference type="ARBA" id="ARBA00010446"/>
    </source>
</evidence>
<dbReference type="Pfam" id="PF01185">
    <property type="entry name" value="Hydrophobin"/>
    <property type="match status" value="1"/>
</dbReference>
<dbReference type="RefSeq" id="XP_007762627.1">
    <property type="nucleotide sequence ID" value="XM_007764437.1"/>
</dbReference>
<dbReference type="GO" id="GO:0005199">
    <property type="term" value="F:structural constituent of cell wall"/>
    <property type="evidence" value="ECO:0007669"/>
    <property type="project" value="InterPro"/>
</dbReference>
<reference evidence="8" key="1">
    <citation type="journal article" date="2012" name="Science">
        <title>The Paleozoic origin of enzymatic lignin decomposition reconstructed from 31 fungal genomes.</title>
        <authorList>
            <person name="Floudas D."/>
            <person name="Binder M."/>
            <person name="Riley R."/>
            <person name="Barry K."/>
            <person name="Blanchette R.A."/>
            <person name="Henrissat B."/>
            <person name="Martinez A.T."/>
            <person name="Otillar R."/>
            <person name="Spatafora J.W."/>
            <person name="Yadav J.S."/>
            <person name="Aerts A."/>
            <person name="Benoit I."/>
            <person name="Boyd A."/>
            <person name="Carlson A."/>
            <person name="Copeland A."/>
            <person name="Coutinho P.M."/>
            <person name="de Vries R.P."/>
            <person name="Ferreira P."/>
            <person name="Findley K."/>
            <person name="Foster B."/>
            <person name="Gaskell J."/>
            <person name="Glotzer D."/>
            <person name="Gorecki P."/>
            <person name="Heitman J."/>
            <person name="Hesse C."/>
            <person name="Hori C."/>
            <person name="Igarashi K."/>
            <person name="Jurgens J.A."/>
            <person name="Kallen N."/>
            <person name="Kersten P."/>
            <person name="Kohler A."/>
            <person name="Kuees U."/>
            <person name="Kumar T.K.A."/>
            <person name="Kuo A."/>
            <person name="LaButti K."/>
            <person name="Larrondo L.F."/>
            <person name="Lindquist E."/>
            <person name="Ling A."/>
            <person name="Lombard V."/>
            <person name="Lucas S."/>
            <person name="Lundell T."/>
            <person name="Martin R."/>
            <person name="McLaughlin D.J."/>
            <person name="Morgenstern I."/>
            <person name="Morin E."/>
            <person name="Murat C."/>
            <person name="Nagy L.G."/>
            <person name="Nolan M."/>
            <person name="Ohm R.A."/>
            <person name="Patyshakuliyeva A."/>
            <person name="Rokas A."/>
            <person name="Ruiz-Duenas F.J."/>
            <person name="Sabat G."/>
            <person name="Salamov A."/>
            <person name="Samejima M."/>
            <person name="Schmutz J."/>
            <person name="Slot J.C."/>
            <person name="St John F."/>
            <person name="Stenlid J."/>
            <person name="Sun H."/>
            <person name="Sun S."/>
            <person name="Syed K."/>
            <person name="Tsang A."/>
            <person name="Wiebenga A."/>
            <person name="Young D."/>
            <person name="Pisabarro A."/>
            <person name="Eastwood D.C."/>
            <person name="Martin F."/>
            <person name="Cullen D."/>
            <person name="Grigoriev I.V."/>
            <person name="Hibbett D.S."/>
        </authorList>
    </citation>
    <scope>NUCLEOTIDE SEQUENCE [LARGE SCALE GENOMIC DNA]</scope>
    <source>
        <strain evidence="8">RWD-64-598 SS2</strain>
    </source>
</reference>
<gene>
    <name evidence="7" type="ORF">CONPUDRAFT_68552</name>
</gene>
<evidence type="ECO:0000313" key="7">
    <source>
        <dbReference type="EMBL" id="EIW85896.1"/>
    </source>
</evidence>
<evidence type="ECO:0000256" key="4">
    <source>
        <dbReference type="ARBA" id="ARBA00022525"/>
    </source>
</evidence>
<evidence type="ECO:0000256" key="1">
    <source>
        <dbReference type="ARBA" id="ARBA00004191"/>
    </source>
</evidence>
<dbReference type="EMBL" id="JH711573">
    <property type="protein sequence ID" value="EIW85896.1"/>
    <property type="molecule type" value="Genomic_DNA"/>
</dbReference>
<feature type="chain" id="PRO_5024469177" description="Hydrophobin" evidence="6">
    <location>
        <begin position="24"/>
        <end position="123"/>
    </location>
</feature>
<keyword evidence="6" id="KW-0732">Signal</keyword>
<dbReference type="GeneID" id="19208657"/>
<dbReference type="OrthoDB" id="4225815at2759"/>
<organism evidence="7 8">
    <name type="scientific">Coniophora puteana (strain RWD-64-598)</name>
    <name type="common">Brown rot fungus</name>
    <dbReference type="NCBI Taxonomy" id="741705"/>
    <lineage>
        <taxon>Eukaryota</taxon>
        <taxon>Fungi</taxon>
        <taxon>Dikarya</taxon>
        <taxon>Basidiomycota</taxon>
        <taxon>Agaricomycotina</taxon>
        <taxon>Agaricomycetes</taxon>
        <taxon>Agaricomycetidae</taxon>
        <taxon>Boletales</taxon>
        <taxon>Coniophorineae</taxon>
        <taxon>Coniophoraceae</taxon>
        <taxon>Coniophora</taxon>
    </lineage>
</organism>
<dbReference type="OMA" id="GIINIGC"/>
<keyword evidence="3 6" id="KW-0134">Cell wall</keyword>
<dbReference type="CDD" id="cd23507">
    <property type="entry name" value="hydrophobin_I"/>
    <property type="match status" value="1"/>
</dbReference>
<keyword evidence="8" id="KW-1185">Reference proteome</keyword>
<sequence>MFSRVSAVLALAALATATTTVSCSPQPTSPPKPASQCNTGGLQCCNSVQKSFLPYQGSSSAVVKELGLLGVVLSDVNVLVGLACSPIDVVGTSGTCSANPVCCENNDFNGLINIGCVPVNINA</sequence>
<feature type="signal peptide" evidence="6">
    <location>
        <begin position="1"/>
        <end position="23"/>
    </location>
</feature>
<dbReference type="Proteomes" id="UP000053558">
    <property type="component" value="Unassembled WGS sequence"/>
</dbReference>
<evidence type="ECO:0000256" key="5">
    <source>
        <dbReference type="ARBA" id="ARBA00023157"/>
    </source>
</evidence>
<evidence type="ECO:0000256" key="6">
    <source>
        <dbReference type="RuleBase" id="RU365009"/>
    </source>
</evidence>
<dbReference type="PROSITE" id="PS51257">
    <property type="entry name" value="PROKAR_LIPOPROTEIN"/>
    <property type="match status" value="1"/>
</dbReference>
<protein>
    <recommendedName>
        <fullName evidence="6">Hydrophobin</fullName>
    </recommendedName>
</protein>
<proteinExistence type="inferred from homology"/>
<keyword evidence="5 6" id="KW-1015">Disulfide bond</keyword>
<dbReference type="InterPro" id="IPR001338">
    <property type="entry name" value="Class_I_Hydrophobin"/>
</dbReference>
<accession>A0A5M3N3I2</accession>
<name>A0A5M3N3I2_CONPW</name>
<comment type="subcellular location">
    <subcellularLocation>
        <location evidence="1 6">Secreted</location>
        <location evidence="1 6">Cell wall</location>
    </subcellularLocation>
</comment>
<dbReference type="GO" id="GO:0009277">
    <property type="term" value="C:fungal-type cell wall"/>
    <property type="evidence" value="ECO:0007669"/>
    <property type="project" value="InterPro"/>
</dbReference>
<dbReference type="AlphaFoldDB" id="A0A5M3N3I2"/>
<keyword evidence="4 6" id="KW-0964">Secreted</keyword>
<comment type="similarity">
    <text evidence="2 6">Belongs to the fungal hydrophobin family.</text>
</comment>
<evidence type="ECO:0000256" key="3">
    <source>
        <dbReference type="ARBA" id="ARBA00022512"/>
    </source>
</evidence>
<evidence type="ECO:0000313" key="8">
    <source>
        <dbReference type="Proteomes" id="UP000053558"/>
    </source>
</evidence>